<accession>A0ACB8D226</accession>
<keyword evidence="2" id="KW-1185">Reference proteome</keyword>
<organism evidence="1 2">
    <name type="scientific">Dermacentor silvarum</name>
    <name type="common">Tick</name>
    <dbReference type="NCBI Taxonomy" id="543639"/>
    <lineage>
        <taxon>Eukaryota</taxon>
        <taxon>Metazoa</taxon>
        <taxon>Ecdysozoa</taxon>
        <taxon>Arthropoda</taxon>
        <taxon>Chelicerata</taxon>
        <taxon>Arachnida</taxon>
        <taxon>Acari</taxon>
        <taxon>Parasitiformes</taxon>
        <taxon>Ixodida</taxon>
        <taxon>Ixodoidea</taxon>
        <taxon>Ixodidae</taxon>
        <taxon>Rhipicephalinae</taxon>
        <taxon>Dermacentor</taxon>
    </lineage>
</organism>
<proteinExistence type="predicted"/>
<dbReference type="Proteomes" id="UP000821865">
    <property type="component" value="Chromosome 3"/>
</dbReference>
<gene>
    <name evidence="1" type="ORF">HPB49_001616</name>
</gene>
<sequence length="137" mass="15458">MLRLKAESEKLSSPASRHRSLIMDEMRIKPKLQYNKQQDCFVGHADVGEADDLANEPLLANSLLCFLINGLSTSYRITVSYFFTKSLSGFQLSQLVRSVIKNVEESSFKIDRIVADDHKINVSAVTGPLRRISDIRN</sequence>
<comment type="caution">
    <text evidence="1">The sequence shown here is derived from an EMBL/GenBank/DDBJ whole genome shotgun (WGS) entry which is preliminary data.</text>
</comment>
<name>A0ACB8D226_DERSI</name>
<protein>
    <submittedName>
        <fullName evidence="1">Uncharacterized protein</fullName>
    </submittedName>
</protein>
<reference evidence="1" key="1">
    <citation type="submission" date="2020-05" db="EMBL/GenBank/DDBJ databases">
        <title>Large-scale comparative analyses of tick genomes elucidate their genetic diversity and vector capacities.</title>
        <authorList>
            <person name="Jia N."/>
            <person name="Wang J."/>
            <person name="Shi W."/>
            <person name="Du L."/>
            <person name="Sun Y."/>
            <person name="Zhan W."/>
            <person name="Jiang J."/>
            <person name="Wang Q."/>
            <person name="Zhang B."/>
            <person name="Ji P."/>
            <person name="Sakyi L.B."/>
            <person name="Cui X."/>
            <person name="Yuan T."/>
            <person name="Jiang B."/>
            <person name="Yang W."/>
            <person name="Lam T.T.-Y."/>
            <person name="Chang Q."/>
            <person name="Ding S."/>
            <person name="Wang X."/>
            <person name="Zhu J."/>
            <person name="Ruan X."/>
            <person name="Zhao L."/>
            <person name="Wei J."/>
            <person name="Que T."/>
            <person name="Du C."/>
            <person name="Cheng J."/>
            <person name="Dai P."/>
            <person name="Han X."/>
            <person name="Huang E."/>
            <person name="Gao Y."/>
            <person name="Liu J."/>
            <person name="Shao H."/>
            <person name="Ye R."/>
            <person name="Li L."/>
            <person name="Wei W."/>
            <person name="Wang X."/>
            <person name="Wang C."/>
            <person name="Yang T."/>
            <person name="Huo Q."/>
            <person name="Li W."/>
            <person name="Guo W."/>
            <person name="Chen H."/>
            <person name="Zhou L."/>
            <person name="Ni X."/>
            <person name="Tian J."/>
            <person name="Zhou Y."/>
            <person name="Sheng Y."/>
            <person name="Liu T."/>
            <person name="Pan Y."/>
            <person name="Xia L."/>
            <person name="Li J."/>
            <person name="Zhao F."/>
            <person name="Cao W."/>
        </authorList>
    </citation>
    <scope>NUCLEOTIDE SEQUENCE</scope>
    <source>
        <strain evidence="1">Dsil-2018</strain>
    </source>
</reference>
<evidence type="ECO:0000313" key="1">
    <source>
        <dbReference type="EMBL" id="KAH7958430.1"/>
    </source>
</evidence>
<dbReference type="EMBL" id="CM023472">
    <property type="protein sequence ID" value="KAH7958430.1"/>
    <property type="molecule type" value="Genomic_DNA"/>
</dbReference>
<evidence type="ECO:0000313" key="2">
    <source>
        <dbReference type="Proteomes" id="UP000821865"/>
    </source>
</evidence>